<evidence type="ECO:0000313" key="1">
    <source>
        <dbReference type="EMBL" id="UPK69199.1"/>
    </source>
</evidence>
<sequence>MKAHITVLVFCIAILTSCKKDDNVHVMQEGTYNNRKLATAGPVTLYVGNKTITEHTFIHAFLERRISSWLADSTFREQPGINIPFIFTSVTIQGDFAYYTSDPGNSYQDTFRINPLSANTRLLAANSESIIKPTVAGELSCLNVAKYVRRNPPTYACSYFNYPNSYCTGHKLMQLNVESDYLVIPVLTYYFARPIAPGIVCHTYERYISDDFNKDILGKLRPEDTLAVQTYFVKLYKQ</sequence>
<keyword evidence="2" id="KW-1185">Reference proteome</keyword>
<organism evidence="1 2">
    <name type="scientific">Chitinophaga filiformis</name>
    <name type="common">Myxococcus filiformis</name>
    <name type="synonym">Flexibacter filiformis</name>
    <dbReference type="NCBI Taxonomy" id="104663"/>
    <lineage>
        <taxon>Bacteria</taxon>
        <taxon>Pseudomonadati</taxon>
        <taxon>Bacteroidota</taxon>
        <taxon>Chitinophagia</taxon>
        <taxon>Chitinophagales</taxon>
        <taxon>Chitinophagaceae</taxon>
        <taxon>Chitinophaga</taxon>
    </lineage>
</organism>
<accession>A0ABY4HZF0</accession>
<evidence type="ECO:0008006" key="3">
    <source>
        <dbReference type="Google" id="ProtNLM"/>
    </source>
</evidence>
<name>A0ABY4HZF0_CHIFI</name>
<dbReference type="PROSITE" id="PS51257">
    <property type="entry name" value="PROKAR_LIPOPROTEIN"/>
    <property type="match status" value="1"/>
</dbReference>
<dbReference type="RefSeq" id="WP_247811534.1">
    <property type="nucleotide sequence ID" value="NZ_CP095855.1"/>
</dbReference>
<proteinExistence type="predicted"/>
<dbReference type="Proteomes" id="UP000830198">
    <property type="component" value="Chromosome"/>
</dbReference>
<gene>
    <name evidence="1" type="ORF">MYF79_30010</name>
</gene>
<reference evidence="1 2" key="1">
    <citation type="submission" date="2022-04" db="EMBL/GenBank/DDBJ databases">
        <title>The arsenic-methylating capacity of Chitinophaga filiformis YT5 during chitin decomposition.</title>
        <authorList>
            <person name="Chen G."/>
            <person name="Liang Y."/>
        </authorList>
    </citation>
    <scope>NUCLEOTIDE SEQUENCE [LARGE SCALE GENOMIC DNA]</scope>
    <source>
        <strain evidence="1 2">YT5</strain>
    </source>
</reference>
<dbReference type="EMBL" id="CP095855">
    <property type="protein sequence ID" value="UPK69199.1"/>
    <property type="molecule type" value="Genomic_DNA"/>
</dbReference>
<protein>
    <recommendedName>
        <fullName evidence="3">Lipoprotein</fullName>
    </recommendedName>
</protein>
<evidence type="ECO:0000313" key="2">
    <source>
        <dbReference type="Proteomes" id="UP000830198"/>
    </source>
</evidence>